<dbReference type="EMBL" id="CM042050">
    <property type="protein sequence ID" value="KAI3734537.1"/>
    <property type="molecule type" value="Genomic_DNA"/>
</dbReference>
<evidence type="ECO:0000313" key="2">
    <source>
        <dbReference type="Proteomes" id="UP001055879"/>
    </source>
</evidence>
<organism evidence="1 2">
    <name type="scientific">Arctium lappa</name>
    <name type="common">Greater burdock</name>
    <name type="synonym">Lappa major</name>
    <dbReference type="NCBI Taxonomy" id="4217"/>
    <lineage>
        <taxon>Eukaryota</taxon>
        <taxon>Viridiplantae</taxon>
        <taxon>Streptophyta</taxon>
        <taxon>Embryophyta</taxon>
        <taxon>Tracheophyta</taxon>
        <taxon>Spermatophyta</taxon>
        <taxon>Magnoliopsida</taxon>
        <taxon>eudicotyledons</taxon>
        <taxon>Gunneridae</taxon>
        <taxon>Pentapetalae</taxon>
        <taxon>asterids</taxon>
        <taxon>campanulids</taxon>
        <taxon>Asterales</taxon>
        <taxon>Asteraceae</taxon>
        <taxon>Carduoideae</taxon>
        <taxon>Cardueae</taxon>
        <taxon>Arctiinae</taxon>
        <taxon>Arctium</taxon>
    </lineage>
</organism>
<protein>
    <submittedName>
        <fullName evidence="1">Uncharacterized protein</fullName>
    </submittedName>
</protein>
<keyword evidence="2" id="KW-1185">Reference proteome</keyword>
<name>A0ACB9CJS4_ARCLA</name>
<sequence length="717" mass="80044">MSTITLSPASTTSPGNPSVFYRNRRTTTTPATRCRSRFRGKPLRAALVEEARPRSLPPIRGNNSINGAVSEPNIAIVSTSRIRTDDIQAESKALARAANASVYSPELLKTKYASRPFKVVRRTLQILFGLGSFGVKLWIDQLQGQLEQNRRSRAVELRETFTRLGPTFVKLGQGLSTRPDLCPPEFLEELSELQDALPTFPDAEAFACIEKELGIPLDSIYSSISTSPIAAASLGQVYKAQLKYSGQLVAVKVQRPGIEEAIGLDFYLIRGLGFLINKYVDIISSDVVALIDEFARRVYQELNYVQEGQNARRFKKLYADKEDVLVPDIFWDYTSGKVLTMEWVEGVKLNEQAIIEGQGLKVLDLVNTGIQCSLRQLLEYGYFHADPHPGNLLATPEGKLAFLDFGMMSETPEEARFAIIGHVVHMVNRDYEAMARDYYALDFLSPDVDVSPIVPALRNFFDDALNSTVSELNFKTIVDGLGAVLYQYPFNVPAYYALILRSLTVLEGLALYADPNFKVLAASYPYFAKRLLTDPNPYLRDALIELLFKDQKFRWNRLENLLEQGKMDRDFSAKDALQPVLKLLLDPEGEELRTLVIKEAIRVTEAITVGTLVDTYNSIPGPLRAILPNGNGIGTSLTDAEMESMMELRQQVLRIWGLLRSSDSLDPTILQPIVQVLQEPEARNLGGRVFGGITQRLAARLLQQVLRTPTTVRAPTL</sequence>
<gene>
    <name evidence="1" type="ORF">L6452_14008</name>
</gene>
<comment type="caution">
    <text evidence="1">The sequence shown here is derived from an EMBL/GenBank/DDBJ whole genome shotgun (WGS) entry which is preliminary data.</text>
</comment>
<proteinExistence type="predicted"/>
<reference evidence="1 2" key="2">
    <citation type="journal article" date="2022" name="Mol. Ecol. Resour.">
        <title>The genomes of chicory, endive, great burdock and yacon provide insights into Asteraceae paleo-polyploidization history and plant inulin production.</title>
        <authorList>
            <person name="Fan W."/>
            <person name="Wang S."/>
            <person name="Wang H."/>
            <person name="Wang A."/>
            <person name="Jiang F."/>
            <person name="Liu H."/>
            <person name="Zhao H."/>
            <person name="Xu D."/>
            <person name="Zhang Y."/>
        </authorList>
    </citation>
    <scope>NUCLEOTIDE SEQUENCE [LARGE SCALE GENOMIC DNA]</scope>
    <source>
        <strain evidence="2">cv. Niubang</strain>
    </source>
</reference>
<reference evidence="2" key="1">
    <citation type="journal article" date="2022" name="Mol. Ecol. Resour.">
        <title>The genomes of chicory, endive, great burdock and yacon provide insights into Asteraceae palaeo-polyploidization history and plant inulin production.</title>
        <authorList>
            <person name="Fan W."/>
            <person name="Wang S."/>
            <person name="Wang H."/>
            <person name="Wang A."/>
            <person name="Jiang F."/>
            <person name="Liu H."/>
            <person name="Zhao H."/>
            <person name="Xu D."/>
            <person name="Zhang Y."/>
        </authorList>
    </citation>
    <scope>NUCLEOTIDE SEQUENCE [LARGE SCALE GENOMIC DNA]</scope>
    <source>
        <strain evidence="2">cv. Niubang</strain>
    </source>
</reference>
<accession>A0ACB9CJS4</accession>
<evidence type="ECO:0000313" key="1">
    <source>
        <dbReference type="EMBL" id="KAI3734537.1"/>
    </source>
</evidence>
<dbReference type="Proteomes" id="UP001055879">
    <property type="component" value="Linkage Group LG04"/>
</dbReference>